<dbReference type="OrthoDB" id="9841327at2"/>
<proteinExistence type="predicted"/>
<comment type="caution">
    <text evidence="2">The sequence shown here is derived from an EMBL/GenBank/DDBJ whole genome shotgun (WGS) entry which is preliminary data.</text>
</comment>
<accession>A0A2S9YWG9</accession>
<dbReference type="EMBL" id="PVNL01000026">
    <property type="protein sequence ID" value="PRQ09389.1"/>
    <property type="molecule type" value="Genomic_DNA"/>
</dbReference>
<protein>
    <recommendedName>
        <fullName evidence="4">Lipoprotein</fullName>
    </recommendedName>
</protein>
<dbReference type="AlphaFoldDB" id="A0A2S9YWG9"/>
<evidence type="ECO:0000313" key="3">
    <source>
        <dbReference type="Proteomes" id="UP000238823"/>
    </source>
</evidence>
<sequence length="186" mass="19456">MHELQRLTFTALFATTTLFGACLMADDHDPDVPDTRAAAVVDGASYQITTSAALTQDQLHAIAQFVEAQGQDVHKAKVIVNADDAGGQVLAVELWAGTLPGDDIADALRQEFAYLADAEIGVAALGSADAPSPSDVGIEPGDDPETVEQKIVDDLRAQGVEGEINVSVTPTGDGHYEVEVDVNDQG</sequence>
<organism evidence="2 3">
    <name type="scientific">Enhygromyxa salina</name>
    <dbReference type="NCBI Taxonomy" id="215803"/>
    <lineage>
        <taxon>Bacteria</taxon>
        <taxon>Pseudomonadati</taxon>
        <taxon>Myxococcota</taxon>
        <taxon>Polyangia</taxon>
        <taxon>Nannocystales</taxon>
        <taxon>Nannocystaceae</taxon>
        <taxon>Enhygromyxa</taxon>
    </lineage>
</organism>
<name>A0A2S9YWG9_9BACT</name>
<feature type="region of interest" description="Disordered" evidence="1">
    <location>
        <begin position="166"/>
        <end position="186"/>
    </location>
</feature>
<evidence type="ECO:0000313" key="2">
    <source>
        <dbReference type="EMBL" id="PRQ09389.1"/>
    </source>
</evidence>
<dbReference type="PROSITE" id="PS51257">
    <property type="entry name" value="PROKAR_LIPOPROTEIN"/>
    <property type="match status" value="1"/>
</dbReference>
<reference evidence="2 3" key="1">
    <citation type="submission" date="2018-03" db="EMBL/GenBank/DDBJ databases">
        <title>Draft Genome Sequences of the Obligatory Marine Myxobacteria Enhygromyxa salina SWB007.</title>
        <authorList>
            <person name="Poehlein A."/>
            <person name="Moghaddam J.A."/>
            <person name="Harms H."/>
            <person name="Alanjari M."/>
            <person name="Koenig G.M."/>
            <person name="Daniel R."/>
            <person name="Schaeberle T.F."/>
        </authorList>
    </citation>
    <scope>NUCLEOTIDE SEQUENCE [LARGE SCALE GENOMIC DNA]</scope>
    <source>
        <strain evidence="2 3">SWB007</strain>
    </source>
</reference>
<evidence type="ECO:0000256" key="1">
    <source>
        <dbReference type="SAM" id="MobiDB-lite"/>
    </source>
</evidence>
<gene>
    <name evidence="2" type="ORF">ENSA7_09160</name>
</gene>
<feature type="region of interest" description="Disordered" evidence="1">
    <location>
        <begin position="126"/>
        <end position="145"/>
    </location>
</feature>
<dbReference type="RefSeq" id="WP_106087979.1">
    <property type="nucleotide sequence ID" value="NZ_PVNL01000026.1"/>
</dbReference>
<evidence type="ECO:0008006" key="4">
    <source>
        <dbReference type="Google" id="ProtNLM"/>
    </source>
</evidence>
<dbReference type="Proteomes" id="UP000238823">
    <property type="component" value="Unassembled WGS sequence"/>
</dbReference>